<evidence type="ECO:0000313" key="1">
    <source>
        <dbReference type="EMBL" id="MDB6257621.1"/>
    </source>
</evidence>
<reference evidence="1" key="2">
    <citation type="submission" date="2022-10" db="EMBL/GenBank/DDBJ databases">
        <authorList>
            <person name="Kostovova I."/>
            <person name="Moravkova M."/>
            <person name="Pechar R."/>
        </authorList>
    </citation>
    <scope>NUCLEOTIDE SEQUENCE</scope>
    <source>
        <strain evidence="1">M490A</strain>
    </source>
</reference>
<dbReference type="RefSeq" id="WP_271880648.1">
    <property type="nucleotide sequence ID" value="NZ_JAOTGY010000004.1"/>
</dbReference>
<gene>
    <name evidence="1" type="ORF">ODU72_02840</name>
</gene>
<protein>
    <submittedName>
        <fullName evidence="1">Uncharacterized protein</fullName>
    </submittedName>
</protein>
<reference evidence="1" key="1">
    <citation type="journal article" date="2022" name="Microorganisms">
        <title>Antibiotic Susceptibility, Resistance Gene Determinants and Corresponding Genomic Regions in Lactobacillus amylovorus Isolates Derived from Wild Boars and Domestic Pigs.</title>
        <authorList>
            <person name="Moravkova M."/>
            <person name="Kostovova I."/>
            <person name="Kavanova K."/>
            <person name="Pechar R."/>
            <person name="Stanek S."/>
            <person name="Brychta A."/>
            <person name="Zeman M."/>
            <person name="Kubasova T."/>
        </authorList>
    </citation>
    <scope>NUCLEOTIDE SEQUENCE</scope>
    <source>
        <strain evidence="1">M490A</strain>
    </source>
</reference>
<name>A0A9X4AAM5_LACAM</name>
<accession>A0A9X4AAM5</accession>
<dbReference type="Proteomes" id="UP001141981">
    <property type="component" value="Unassembled WGS sequence"/>
</dbReference>
<dbReference type="EMBL" id="JAOTGY010000004">
    <property type="protein sequence ID" value="MDB6257621.1"/>
    <property type="molecule type" value="Genomic_DNA"/>
</dbReference>
<dbReference type="AlphaFoldDB" id="A0A9X4AAM5"/>
<comment type="caution">
    <text evidence="1">The sequence shown here is derived from an EMBL/GenBank/DDBJ whole genome shotgun (WGS) entry which is preliminary data.</text>
</comment>
<sequence length="119" mass="13631">MSKITKSRFDELIEEKANQRVNEILKNICNTLPWEIDGNGNESIVFNEKCGELAGKSLFSVNHTSGLINNENEEALIKYTDWSQVKNNLLKEYEIEETDKILKNLSGISDFLDQQMGDF</sequence>
<proteinExistence type="predicted"/>
<evidence type="ECO:0000313" key="2">
    <source>
        <dbReference type="Proteomes" id="UP001141981"/>
    </source>
</evidence>
<organism evidence="1 2">
    <name type="scientific">Lactobacillus amylovorus</name>
    <dbReference type="NCBI Taxonomy" id="1604"/>
    <lineage>
        <taxon>Bacteria</taxon>
        <taxon>Bacillati</taxon>
        <taxon>Bacillota</taxon>
        <taxon>Bacilli</taxon>
        <taxon>Lactobacillales</taxon>
        <taxon>Lactobacillaceae</taxon>
        <taxon>Lactobacillus</taxon>
    </lineage>
</organism>